<dbReference type="PANTHER" id="PTHR10027:SF10">
    <property type="entry name" value="SLOWPOKE 2, ISOFORM D"/>
    <property type="match status" value="1"/>
</dbReference>
<evidence type="ECO:0000256" key="1">
    <source>
        <dbReference type="ARBA" id="ARBA00004141"/>
    </source>
</evidence>
<feature type="transmembrane region" description="Helical" evidence="12">
    <location>
        <begin position="262"/>
        <end position="283"/>
    </location>
</feature>
<evidence type="ECO:0000256" key="2">
    <source>
        <dbReference type="ARBA" id="ARBA00022448"/>
    </source>
</evidence>
<dbReference type="InterPro" id="IPR047871">
    <property type="entry name" value="K_chnl_Slo-like"/>
</dbReference>
<dbReference type="GO" id="GO:0005267">
    <property type="term" value="F:potassium channel activity"/>
    <property type="evidence" value="ECO:0007669"/>
    <property type="project" value="UniProtKB-KW"/>
</dbReference>
<dbReference type="InterPro" id="IPR005821">
    <property type="entry name" value="Ion_trans_dom"/>
</dbReference>
<evidence type="ECO:0000256" key="10">
    <source>
        <dbReference type="ARBA" id="ARBA00023303"/>
    </source>
</evidence>
<dbReference type="eggNOG" id="KOG1420">
    <property type="taxonomic scope" value="Eukaryota"/>
</dbReference>
<dbReference type="OrthoDB" id="10035564at2759"/>
<keyword evidence="7 12" id="KW-1133">Transmembrane helix</keyword>
<keyword evidence="15" id="KW-1185">Reference proteome</keyword>
<evidence type="ECO:0000256" key="12">
    <source>
        <dbReference type="SAM" id="Phobius"/>
    </source>
</evidence>
<keyword evidence="4 12" id="KW-0812">Transmembrane</keyword>
<keyword evidence="2" id="KW-0813">Transport</keyword>
<feature type="compositionally biased region" description="Gly residues" evidence="11">
    <location>
        <begin position="825"/>
        <end position="834"/>
    </location>
</feature>
<comment type="subcellular location">
    <subcellularLocation>
        <location evidence="1">Membrane</location>
        <topology evidence="1">Multi-pass membrane protein</topology>
    </subcellularLocation>
</comment>
<keyword evidence="5" id="KW-0631">Potassium channel</keyword>
<evidence type="ECO:0000256" key="5">
    <source>
        <dbReference type="ARBA" id="ARBA00022826"/>
    </source>
</evidence>
<evidence type="ECO:0000256" key="3">
    <source>
        <dbReference type="ARBA" id="ARBA00022538"/>
    </source>
</evidence>
<dbReference type="Gene3D" id="1.10.287.70">
    <property type="match status" value="1"/>
</dbReference>
<organism evidence="15">
    <name type="scientific">Aureococcus anophagefferens</name>
    <name type="common">Harmful bloom alga</name>
    <dbReference type="NCBI Taxonomy" id="44056"/>
    <lineage>
        <taxon>Eukaryota</taxon>
        <taxon>Sar</taxon>
        <taxon>Stramenopiles</taxon>
        <taxon>Ochrophyta</taxon>
        <taxon>Pelagophyceae</taxon>
        <taxon>Pelagomonadales</taxon>
        <taxon>Pelagomonadaceae</taxon>
        <taxon>Aureococcus</taxon>
    </lineage>
</organism>
<dbReference type="InterPro" id="IPR027359">
    <property type="entry name" value="Volt_channel_dom_sf"/>
</dbReference>
<keyword evidence="6" id="KW-0630">Potassium</keyword>
<sequence length="5630" mass="571579">MAEQKPESRRLTKGHGSSYSMGDLRHYLFGESDGSGGGAMTHKQRGRMRSSAILRDFVHIGSVHVIYSTVNATATIASVVGYIQGTYHEQRNTSPPEWEQRLQSGLLVWFFFIFFFELFIAYDRHEHMSKLVTICDFLSVLPIMSLVVEWSGAKGDNSEKLLKFLAIFRAFRVLRFLRLHRLLSFYSPGVMRQVLALLLIIFCALFVLTGCVYQLEGISDINGVSQFTEDPLSFLEAFYFVIITFTTVGYGDIYPQQIISRLIVAVAVPIAVVAVPTIGSQIYDLVAAQSPYATAGRIHTHGDWHHIVVVGELGANDEKLGRQLPVLLEQLYHPERGSVDIELQVVLRAAQESEIPNFKGSYLGRFPLVVLLQHHDPPATVRERVLQHPYYSERVKWVSGSVFEEAHLRQWVAGARAVCFINLANSEISVPAEMQAEDNAAVQRALVIRRTFPKVRLITQLLLERNLHRLHGERCELVCVEQLKYAMLGRSVRVPALHTLLSGLLVAGSGKGGKDGSNGFDTISRSFTEELTKALDVDYVPERLMPKFSDVYEAPRKWLRKLCASEEERARMASRSTRYIKGRDGTWAPLSVEEELAIGQHATVHEVAEIPREAIGMRFDELSRLAYLHFGVLPVAVSTSCGVAGGGAAASPTSKARTSAPWLIQLDDSGAECNKTRGSAHVVNFPYDYQLRHKDTLLVVARDTQAVNDFETWNDFQSRADALDEVWDSQLFPCAKASRSKAETDAAEAELTVAHEMASKDYESALRSLGSKVQPKVESSHRNLQLLVPACSARELPRAGGAGEAKVRDDEARDRPSDLTRSPGSEGGSDGGGAPFALGEGTAQAAMAEACNLETWTEAARVAYLDAWFGVHVVDEAPPDLSGHVVFCGPVHSLMCFLQPLMFANIEWNNGTDAPPRELPKVVVLDPQLRYLCANGDSVESDGARSRFEAITFYEPDADGPPTRLWIVAGDPREGRAHSGHLAPLERCRVEAAQSFVLPNNNFADVANNLNGDDFAVRAVRNVQEIIARVRGVPLDAPWRYVPDFRPRMLIEMHDATNARYLRYNAPSMQFKTGGEIVEPTFLDSAVVNVYHSSAALPFTLHAICSWRDDGLLYHERLRDGIVRESCHISLVDIPPAFVDERYLKFFDYCNAHAALPIGLLRVPHGATDRSLPYVYTTPRAYDFVHAGDKAFVLATSVWFGEHGGESIKHDEEELEACVKVATRRGSAVFLPPPSDAKDPTRGGTRRSSGLAVDLDPAVVARAARALEAGGKVALGSMQPFSALLLASALLACADDVPRYSRYYGDVSDNEPPAVAFALERVEVVEAGTAPIYVDVSDPDVDDDYAGVLDVTIESSLGGALAAATAAGLVFYETNSTALRFRGPQALVRAALTPLTYAAPAVAGVSAEDAITVTVDDLGYTGVDGTARRASASLSVTVLGVNGAPDVRFGADVVAVAAASVALDVSVADDDAGDGALRATLAASSGTLAWAAGGAGPALALEATLETINGALASLTYAPAPGFRGVATLSVAVDDLGSSGAGGAKQTTRVLALRVTPVNAAPAVAAAPSVAVVAGRWSGALGASVADADARDVLRVTASARRGAVRIPAAPPGARVVGGLSRGAVVVFEAAPRAASAVLAELSYVAPAEPGPDAVAIHVSDGVDEAEATVDVDVVAGPVEVAPTRLVASTNLLATAEDAAAPLSFLELESPRPHEIHEVSVFPPFGALKLTVDAAYHVERADGSVWIRGNASRASQALRGLVFNPDPDAHGVGYLAADLDGVPVDLRVAVDVRSVVDDLVLAGPPSLEAVAGSAAALAVALADPEGRDVALDVEVACAAGNVSVDAPAGVYVEAGDGVVTLRGGAARLGSALGALAYRASAPGADVVTVRVTDGVRRTSLNISVSVAEGADDDGDEFLAFDDGPATLYGAEDAPLTLGAAFVAVGLEDVEALTVSMTAAHGTLALGDADVDVMLIAPPGGAALVFRVAAAHANAALAAVVYSPAPDWFGEDALDATARAFRGHADGGTVAARRVAVVVAGVDDAPAVALGALDVPAADVNVSLGAAIVVGDVDGGRGLLRVDVASQLGSLALKPTSAALVGASTTWDGVAVGTGPNEVSVVGSAARVNAALARVAYAYLSPARVDDVLAIVVADANPGATPVDPLALGLRTAATLVVPRPPVANAPPTAAASEARVDVAEDAVVAVPPVAVGDAESEAFELLLDVAVTVDVAGATLALDDGAAGVDAAPAASGLAFSALAADANDALAAMTLALPAHFCGLARVTVAVTDRGLDGEGDGAEAASAFVDFVVSAANDAPAVVANEAAFEAVAGDDVELTGLVFTDADAGTTCGAATLEATFAVDGRATVRADAARTRAHARASADGKAVTVRGGPDAVSATRIFVSSDAAETVAITVDVVDGAGAGAPRAALAAAFARKGAAGEAVEPGLILETTEDAAVALAPAFLVSGAKPLRLSLSCGLGSFAVAAGAKLPSSAATFGDRGVELAGAPAELAATLAKLVYVPARDDFGVDELLASVDGFATVAARSAVRVAAANDAPAFSGDAFLEVTLGRSAALGLAVNDADGADYLDVVLEVDRGALSAPAVDGCAEVDGCLVASAGAALRLSGAAPSVAAALAGASYAANTTGVAALTATATDAAGAAATFRASIAVAAPVDALPFLRLLDPGGAALRSGVVRVDEDDRVALADVLSVGGLLAPESEDDPVVAYLAAGRGVFAYDAPEAPEDAFRISFAASDVDVFGAGGRVFKVRGTRRGLVAAMASIYYAPFPDANGADTLRVGMAKRTDETSLSSSVLDVLAFVAPREDAPVAAAAAAPAVAPVGAAAAAALALSVADADAGDALEVVVFASAGDVRLGGGAAVLAGARVFPDDDGVPAWAAACAGVAAGAGAFVHVEGAADRVNAALASAVYASPEHEGAVAVAVAARDGSACGSAATAIDVVSQAGAGPALAVAPRGDVVVAGVLFEATEDAVAAVPPLVLSSASYSDAAYVNVSLALAFGSLTVDGVEGLELWSANASHLGFAGSRAAADAALANLRYAPPPDFFGEWAPTASTVDASDAVAVEVAHACYALAKERRRRETLVAAVAEVRRGASGTWTSRSWRVSVAPVNDAPTLALAADAVAVPAAFANGTERWTALLAGVVAGDADSGSLEATVSVAAGALRLVRPAGVRVLDAPDASTVAFRGPPARVADALAGAVEFLPAGPDATVATIALRDRGGCGAGGEASAAATLAVAVDPPAVALQWTSPAVVAGVEDAYVDLPAVELWRAGARVAPAVDAAAAACDDALCGDLADGVLVRSEALAASGAGDAATLAVRADHGAVAVLETPGGLDFFEPAERVRLQVDAVAALGNGVSETWTVRTNVDWRRAAVRLRFDLVMRDGGNASTALRALAASAATVGLSHRNRSAFADVTLGPDVSAAKANLVAALDDVETVGAGFSVAVERYDAEALDPTDDGGPLVARAWFVVSLAQNDPAPLLSFAVAQCGGGAADGADDDDAGASTCAAERHYAARATTAPEVQRVAVRSNGTSTAGSFSLVYRARAHDSRRTFADGAFETRRLPHNATARAVRDALEALPGVGLVDVAKVASDGDVALADYCWCGRCANATNATRATPAPTAVAAAAPTAPPTADENRTSTSPTSAPTATPTAAPTQVPTPAPTAEVYGCDFFPKEHAWEITFWTSGDDVPPLVVLYGSGASDGSRARCSSCAALLPAWPAATAEAAGVDDRAAVATVQAGTAALGGEFALRWGSATTSYVSAASATPGHVYGALVGLDGALAAPGALRVTRSAPTREGASTWTVTFDARFGNVAPLAAVADRLAGTSASARATPVARGSRRADLGAFGLVVASPSDAARTARTEPIDAAAPPGDVERALEAAARSAGFPEPERLFSVAAAPILTASTLGAWVVTVAGGHGPRPAIAAGDDGLVDGLELALLPDEATEAAARSYAILGAAAVPAAVDEVQTLRCAREVGDDADDGFRFVFRGLKSPKIRMGAAPVPELLPACPAADACRGDGSSLAEILEAWLRGAGVLGAGGSLAVASTGTTLCSDPAKGGAALPNAVGGFEARGWGLGAPTLTNITFLGGGPGGVGGDVDEFLVVKRAASNGTILELAETTRGSAAAVGEVQVVETALALNSTDANGTAANESSVRGVFELGFRGATTAPLSHDASAGELAAALNALDTVGGGVTASRRPTADGRGFAWRVTFAAAAPTLGDLPLLDLASATCGDDGTLECFLRAGPQIAPDGTHDYGALGSSRVSVAEASPGTAPAWGTFAVRVTPAQPRDPRAGAPTAPLQLDASAATVEAALRRLDGAGRAEVALVDNPAAPFGPLWTVSGLDGGATLALEDVALVGAVDFCENCTSWAGCAPCGDAAAPAAPSLRTARLARDGAARGAPHAVAAALDRALFLPDADYNVLVDGFADVAFAVAAGGGADALEAKVRVAAVNDAPVVAAASATLVATEDAPLRLGAARLSVGDADARAAEGGDARLTTTLEVDKGTLTLARSRRLQVLEGYAGGGEARGSRIVVAGPSGPTTAALETLVYEPPRDYGSEQITAEVQRVVVGGVPGNVVQTVSARATGGAVVAGNFTLSLSCAYLRSGVVEVVARFGNASLFDDPAALARTYDRLRGALANATQEFTLAHDAPARRPRNASFEGLLQDALDGCAATGLDAARDLGLGVPARINESAHTHYLAGASVWRSELDDRDDSYAWEATILGAPRDFPALKVVANNATGRPAGLRAVPRVDGNLTFAISDDAAPVVDVSVARPSALGDAFRLSFDGATTPDLPIDASSARVEEALERLATVGDVLVHRDYARSAVASDVFAWTVEFLASGSPAHVGPEVLLEAAGSAGVGVAVERVAAGAATGDRLAVSAVDAGGLSDAVAVDILVRPVHDAPAVRFAAAHASVADAAEDGYVDDFFAGVAFAADDAAAVATARVTCAASACRVTAPPVAGVRVLQGDGAALALEGAPADLEVALRGAALEPGADFYGVDVVAVELTDARGAAARASRSVAVAGVDDAPVVSATLAAASVAAGETALLGGFAVADVDDAVVRLTLSSANGTLAMDRVARRSLATWHAGDGDGGGRVLDATAHARAWNAALHYVAYTPHRAATADVVTATATDAAGLSSSVELAVTVTGATCATGLAFAASGAVAAATADTAAAAALDATTLVEGADLRLEGLAVVADCGGATALRLLLLPATADDDDDDPARRGRVHFLDAASDVVEVMELPNGGLSLAAPGPTARLGAVQINAVLPRVAFAPPADFDGLARLSCVLEASGGDRSGVATRDFWVAVASENGAPELALSGARVEAAAAGDAALVVHAAARDVAVVDAARTDAFALGGLAVDADALLPAHGGAVAVADDADALLRVDVAVAWVDEPAGGASLALSLEAGCGNQACGALHFSSGDDRSAAAALSFRATAAHATLALNALRVVALGDVDGCWRSRDGDARDGGRGAELAVAVSDGGGLAATAALALDVRPPPAAPLRLTGAGQVVRTGEDAVARLAGLGVAGGANVAAGYGACARDEPLEVRLAAAHGVVGATFDPDHYGVAVARAKDGSLAISGNRAAVEAALSGNALGRVLQDL</sequence>
<evidence type="ECO:0000256" key="11">
    <source>
        <dbReference type="SAM" id="MobiDB-lite"/>
    </source>
</evidence>
<evidence type="ECO:0000259" key="13">
    <source>
        <dbReference type="Pfam" id="PF00520"/>
    </source>
</evidence>
<keyword evidence="8" id="KW-0406">Ion transport</keyword>
<name>F0Y4L6_AURAN</name>
<dbReference type="InParanoid" id="F0Y4L6"/>
<protein>
    <recommendedName>
        <fullName evidence="13">Ion transport domain-containing protein</fullName>
    </recommendedName>
</protein>
<dbReference type="Gene3D" id="1.20.120.350">
    <property type="entry name" value="Voltage-gated potassium channels. Chain C"/>
    <property type="match status" value="1"/>
</dbReference>
<feature type="transmembrane region" description="Helical" evidence="12">
    <location>
        <begin position="231"/>
        <end position="250"/>
    </location>
</feature>
<keyword evidence="10" id="KW-0407">Ion channel</keyword>
<evidence type="ECO:0000256" key="6">
    <source>
        <dbReference type="ARBA" id="ARBA00022958"/>
    </source>
</evidence>
<evidence type="ECO:0000256" key="7">
    <source>
        <dbReference type="ARBA" id="ARBA00022989"/>
    </source>
</evidence>
<dbReference type="RefSeq" id="XP_009035682.1">
    <property type="nucleotide sequence ID" value="XM_009037434.1"/>
</dbReference>
<evidence type="ECO:0000256" key="4">
    <source>
        <dbReference type="ARBA" id="ARBA00022692"/>
    </source>
</evidence>
<dbReference type="GeneID" id="20224291"/>
<feature type="domain" description="Ion transport" evidence="13">
    <location>
        <begin position="75"/>
        <end position="264"/>
    </location>
</feature>
<dbReference type="Pfam" id="PF00520">
    <property type="entry name" value="Ion_trans"/>
    <property type="match status" value="1"/>
</dbReference>
<dbReference type="SUPFAM" id="SSF81324">
    <property type="entry name" value="Voltage-gated potassium channels"/>
    <property type="match status" value="1"/>
</dbReference>
<keyword evidence="9 12" id="KW-0472">Membrane</keyword>
<evidence type="ECO:0000256" key="8">
    <source>
        <dbReference type="ARBA" id="ARBA00023065"/>
    </source>
</evidence>
<keyword evidence="3" id="KW-0633">Potassium transport</keyword>
<dbReference type="EMBL" id="GL833125">
    <property type="protein sequence ID" value="EGB09631.1"/>
    <property type="molecule type" value="Genomic_DNA"/>
</dbReference>
<reference evidence="14 15" key="1">
    <citation type="journal article" date="2011" name="Proc. Natl. Acad. Sci. U.S.A.">
        <title>Niche of harmful alga Aureococcus anophagefferens revealed through ecogenomics.</title>
        <authorList>
            <person name="Gobler C.J."/>
            <person name="Berry D.L."/>
            <person name="Dyhrman S.T."/>
            <person name="Wilhelm S.W."/>
            <person name="Salamov A."/>
            <person name="Lobanov A.V."/>
            <person name="Zhang Y."/>
            <person name="Collier J.L."/>
            <person name="Wurch L.L."/>
            <person name="Kustka A.B."/>
            <person name="Dill B.D."/>
            <person name="Shah M."/>
            <person name="VerBerkmoes N.C."/>
            <person name="Kuo A."/>
            <person name="Terry A."/>
            <person name="Pangilinan J."/>
            <person name="Lindquist E.A."/>
            <person name="Lucas S."/>
            <person name="Paulsen I.T."/>
            <person name="Hattenrath-Lehmann T.K."/>
            <person name="Talmage S.C."/>
            <person name="Walker E.A."/>
            <person name="Koch F."/>
            <person name="Burson A.M."/>
            <person name="Marcoval M.A."/>
            <person name="Tang Y.Z."/>
            <person name="Lecleir G.R."/>
            <person name="Coyne K.J."/>
            <person name="Berg G.M."/>
            <person name="Bertrand E.M."/>
            <person name="Saito M.A."/>
            <person name="Gladyshev V.N."/>
            <person name="Grigoriev I.V."/>
        </authorList>
    </citation>
    <scope>NUCLEOTIDE SEQUENCE [LARGE SCALE GENOMIC DNA]</scope>
    <source>
        <strain evidence="15">CCMP 1984</strain>
    </source>
</reference>
<dbReference type="Proteomes" id="UP000002729">
    <property type="component" value="Unassembled WGS sequence"/>
</dbReference>
<evidence type="ECO:0000313" key="14">
    <source>
        <dbReference type="EMBL" id="EGB09631.1"/>
    </source>
</evidence>
<evidence type="ECO:0000256" key="9">
    <source>
        <dbReference type="ARBA" id="ARBA00023136"/>
    </source>
</evidence>
<evidence type="ECO:0000313" key="15">
    <source>
        <dbReference type="Proteomes" id="UP000002729"/>
    </source>
</evidence>
<feature type="transmembrane region" description="Helical" evidence="12">
    <location>
        <begin position="195"/>
        <end position="215"/>
    </location>
</feature>
<dbReference type="PANTHER" id="PTHR10027">
    <property type="entry name" value="CALCIUM-ACTIVATED POTASSIUM CHANNEL ALPHA CHAIN"/>
    <property type="match status" value="1"/>
</dbReference>
<feature type="compositionally biased region" description="Basic and acidic residues" evidence="11">
    <location>
        <begin position="805"/>
        <end position="818"/>
    </location>
</feature>
<dbReference type="KEGG" id="aaf:AURANDRAFT_63338"/>
<feature type="transmembrane region" description="Helical" evidence="12">
    <location>
        <begin position="103"/>
        <end position="122"/>
    </location>
</feature>
<accession>F0Y4L6</accession>
<dbReference type="GO" id="GO:0016020">
    <property type="term" value="C:membrane"/>
    <property type="evidence" value="ECO:0007669"/>
    <property type="project" value="UniProtKB-SubCell"/>
</dbReference>
<feature type="region of interest" description="Disordered" evidence="11">
    <location>
        <begin position="798"/>
        <end position="838"/>
    </location>
</feature>
<feature type="transmembrane region" description="Helical" evidence="12">
    <location>
        <begin position="57"/>
        <end position="83"/>
    </location>
</feature>
<feature type="region of interest" description="Disordered" evidence="11">
    <location>
        <begin position="3642"/>
        <end position="3682"/>
    </location>
</feature>
<gene>
    <name evidence="14" type="ORF">AURANDRAFT_63338</name>
</gene>
<proteinExistence type="predicted"/>